<dbReference type="PROSITE" id="PS50292">
    <property type="entry name" value="PEROXIDASE_3"/>
    <property type="match status" value="1"/>
</dbReference>
<dbReference type="Pfam" id="PF03098">
    <property type="entry name" value="An_peroxidase"/>
    <property type="match status" value="1"/>
</dbReference>
<dbReference type="Gene3D" id="1.10.640.10">
    <property type="entry name" value="Haem peroxidase domain superfamily, animal type"/>
    <property type="match status" value="1"/>
</dbReference>
<keyword evidence="1" id="KW-0575">Peroxidase</keyword>
<protein>
    <recommendedName>
        <fullName evidence="3">Chorion peroxidase</fullName>
    </recommendedName>
</protein>
<dbReference type="PANTHER" id="PTHR11475">
    <property type="entry name" value="OXIDASE/PEROXIDASE"/>
    <property type="match status" value="1"/>
</dbReference>
<dbReference type="GO" id="GO:0004601">
    <property type="term" value="F:peroxidase activity"/>
    <property type="evidence" value="ECO:0007669"/>
    <property type="project" value="UniProtKB-KW"/>
</dbReference>
<dbReference type="GO" id="GO:0020037">
    <property type="term" value="F:heme binding"/>
    <property type="evidence" value="ECO:0007669"/>
    <property type="project" value="InterPro"/>
</dbReference>
<proteinExistence type="predicted"/>
<accession>A0A7R9H8Q5</accession>
<organism evidence="2">
    <name type="scientific">Timema cristinae</name>
    <name type="common">Walking stick</name>
    <dbReference type="NCBI Taxonomy" id="61476"/>
    <lineage>
        <taxon>Eukaryota</taxon>
        <taxon>Metazoa</taxon>
        <taxon>Ecdysozoa</taxon>
        <taxon>Arthropoda</taxon>
        <taxon>Hexapoda</taxon>
        <taxon>Insecta</taxon>
        <taxon>Pterygota</taxon>
        <taxon>Neoptera</taxon>
        <taxon>Polyneoptera</taxon>
        <taxon>Phasmatodea</taxon>
        <taxon>Timematodea</taxon>
        <taxon>Timematoidea</taxon>
        <taxon>Timematidae</taxon>
        <taxon>Timema</taxon>
    </lineage>
</organism>
<dbReference type="AlphaFoldDB" id="A0A7R9H8Q5"/>
<dbReference type="InterPro" id="IPR010255">
    <property type="entry name" value="Haem_peroxidase_sf"/>
</dbReference>
<keyword evidence="1" id="KW-0560">Oxidoreductase</keyword>
<dbReference type="InterPro" id="IPR019791">
    <property type="entry name" value="Haem_peroxidase_animal"/>
</dbReference>
<evidence type="ECO:0008006" key="3">
    <source>
        <dbReference type="Google" id="ProtNLM"/>
    </source>
</evidence>
<dbReference type="GO" id="GO:0006979">
    <property type="term" value="P:response to oxidative stress"/>
    <property type="evidence" value="ECO:0007669"/>
    <property type="project" value="InterPro"/>
</dbReference>
<evidence type="ECO:0000313" key="2">
    <source>
        <dbReference type="EMBL" id="CAD7410307.1"/>
    </source>
</evidence>
<name>A0A7R9H8Q5_TIMCR</name>
<sequence length="401" mass="44546">MFCYKDLKNTVLLSRPLPPHLKPNGLVWHTIAFSGVGEPRASRRGFPLPNPRSVSAHVHRDGGLHDHTVTLLFVVWGQLLDHDLTFTAETRDPMTLKEPDCCFGLGPRHSNCLAVKLPPQDQFFRNYQQTCMNLLRSLAGVSDDCRLGPRVQINTVTSYIDGSMVYGSNVKMADNLRLLQGGLMRTLPVFKDLGLSNMLPLKLDHPDDGCIRTDKDIYCFLAGDSRGNEQIVLTVLQTMLVRQHNILATQLYNINPHWDDEKLYQESRHILAALLQHITFTEFLPLLLGKNTMQEYKLNPSNESVPLLVSVALCFLVSLLGSIDDVILASTLGVSPLTRFVGSLGSPVKSSVQFISLSRVGDSLVQSTLELFQVVTLSPNLSHKRVASDERLVPIAGPEYG</sequence>
<gene>
    <name evidence="2" type="ORF">TCEB3V08_LOCUS10434</name>
</gene>
<dbReference type="InterPro" id="IPR037120">
    <property type="entry name" value="Haem_peroxidase_sf_animal"/>
</dbReference>
<reference evidence="2" key="1">
    <citation type="submission" date="2020-11" db="EMBL/GenBank/DDBJ databases">
        <authorList>
            <person name="Tran Van P."/>
        </authorList>
    </citation>
    <scope>NUCLEOTIDE SEQUENCE</scope>
</reference>
<dbReference type="SUPFAM" id="SSF48113">
    <property type="entry name" value="Heme-dependent peroxidases"/>
    <property type="match status" value="1"/>
</dbReference>
<evidence type="ECO:0000256" key="1">
    <source>
        <dbReference type="ARBA" id="ARBA00022559"/>
    </source>
</evidence>
<dbReference type="PRINTS" id="PR00457">
    <property type="entry name" value="ANPEROXIDASE"/>
</dbReference>
<dbReference type="EMBL" id="OC321590">
    <property type="protein sequence ID" value="CAD7410307.1"/>
    <property type="molecule type" value="Genomic_DNA"/>
</dbReference>
<dbReference type="PANTHER" id="PTHR11475:SF106">
    <property type="entry name" value="CURLY SU"/>
    <property type="match status" value="1"/>
</dbReference>